<name>A0A4R1BQ76_9ACTN</name>
<sequence>MRPLYPLILFALFTLAACGGEEREPAVIDDRIGGAEEPAPEAQPEDAVPVVEEVITGLNTPWEVVFAPDGRVFITERPGRILVVESGAVRAEPYAELDVDEVGEGGQLGLALDPAFGENGYLYTYYTAPDGEGGLVNRISRLVDEGGSATEDRVLLEAPAYSIHNGGRVAFGPDGKLYATLGDVGEEGLAQERDTLAGKIVRLNPDGSVPEDNPFPGSHVYNEGHRNPQGLAWHPETGELYAPEHGPTGHDELNWIRPGENYGWPEVAGAGGEPEYRDPVIESGAETWAPSGAAFATGGPFANNLFFTGLRGSALYRVALSADDPSRVEEFEPLLEGEHGRLRTVVEGPDGALYVLTSNTDGRGDPREGDDRLLRVTFEDE</sequence>
<dbReference type="InterPro" id="IPR012938">
    <property type="entry name" value="Glc/Sorbosone_DH"/>
</dbReference>
<dbReference type="PROSITE" id="PS51257">
    <property type="entry name" value="PROKAR_LIPOPROTEIN"/>
    <property type="match status" value="1"/>
</dbReference>
<feature type="domain" description="Glucose/Sorbosone dehydrogenase" evidence="1">
    <location>
        <begin position="58"/>
        <end position="363"/>
    </location>
</feature>
<evidence type="ECO:0000313" key="2">
    <source>
        <dbReference type="EMBL" id="TCJ19820.1"/>
    </source>
</evidence>
<protein>
    <submittedName>
        <fullName evidence="2">PQQ-dependent sugar dehydrogenase</fullName>
    </submittedName>
</protein>
<keyword evidence="3" id="KW-1185">Reference proteome</keyword>
<dbReference type="PANTHER" id="PTHR19328:SF13">
    <property type="entry name" value="HIPL1 PROTEIN"/>
    <property type="match status" value="1"/>
</dbReference>
<dbReference type="Proteomes" id="UP000295244">
    <property type="component" value="Unassembled WGS sequence"/>
</dbReference>
<dbReference type="Pfam" id="PF07995">
    <property type="entry name" value="GSDH"/>
    <property type="match status" value="1"/>
</dbReference>
<evidence type="ECO:0000259" key="1">
    <source>
        <dbReference type="Pfam" id="PF07995"/>
    </source>
</evidence>
<dbReference type="RefSeq" id="WP_132687965.1">
    <property type="nucleotide sequence ID" value="NZ_SKBU01000006.1"/>
</dbReference>
<dbReference type="OrthoDB" id="9770043at2"/>
<dbReference type="InterPro" id="IPR011041">
    <property type="entry name" value="Quinoprot_gluc/sorb_DH_b-prop"/>
</dbReference>
<accession>A0A4R1BQ76</accession>
<dbReference type="InterPro" id="IPR011042">
    <property type="entry name" value="6-blade_b-propeller_TolB-like"/>
</dbReference>
<gene>
    <name evidence="2" type="ORF">E0L93_02365</name>
</gene>
<dbReference type="PANTHER" id="PTHR19328">
    <property type="entry name" value="HEDGEHOG-INTERACTING PROTEIN"/>
    <property type="match status" value="1"/>
</dbReference>
<dbReference type="SUPFAM" id="SSF50952">
    <property type="entry name" value="Soluble quinoprotein glucose dehydrogenase"/>
    <property type="match status" value="1"/>
</dbReference>
<organism evidence="2 3">
    <name type="scientific">Rubrobacter taiwanensis</name>
    <dbReference type="NCBI Taxonomy" id="185139"/>
    <lineage>
        <taxon>Bacteria</taxon>
        <taxon>Bacillati</taxon>
        <taxon>Actinomycetota</taxon>
        <taxon>Rubrobacteria</taxon>
        <taxon>Rubrobacterales</taxon>
        <taxon>Rubrobacteraceae</taxon>
        <taxon>Rubrobacter</taxon>
    </lineage>
</organism>
<dbReference type="AlphaFoldDB" id="A0A4R1BQ76"/>
<reference evidence="2 3" key="1">
    <citation type="submission" date="2019-03" db="EMBL/GenBank/DDBJ databases">
        <title>Whole genome sequence of a novel Rubrobacter taiwanensis strain, isolated from Yellowstone National Park.</title>
        <authorList>
            <person name="Freed S."/>
            <person name="Ramaley R.F."/>
            <person name="Kyndt J.A."/>
        </authorList>
    </citation>
    <scope>NUCLEOTIDE SEQUENCE [LARGE SCALE GENOMIC DNA]</scope>
    <source>
        <strain evidence="2 3">Yellowstone</strain>
    </source>
</reference>
<proteinExistence type="predicted"/>
<dbReference type="Gene3D" id="2.120.10.30">
    <property type="entry name" value="TolB, C-terminal domain"/>
    <property type="match status" value="1"/>
</dbReference>
<dbReference type="EMBL" id="SKBU01000006">
    <property type="protein sequence ID" value="TCJ19820.1"/>
    <property type="molecule type" value="Genomic_DNA"/>
</dbReference>
<evidence type="ECO:0000313" key="3">
    <source>
        <dbReference type="Proteomes" id="UP000295244"/>
    </source>
</evidence>
<comment type="caution">
    <text evidence="2">The sequence shown here is derived from an EMBL/GenBank/DDBJ whole genome shotgun (WGS) entry which is preliminary data.</text>
</comment>